<evidence type="ECO:0000259" key="3">
    <source>
        <dbReference type="Pfam" id="PF12850"/>
    </source>
</evidence>
<dbReference type="InterPro" id="IPR029052">
    <property type="entry name" value="Metallo-depent_PP-like"/>
</dbReference>
<dbReference type="AlphaFoldDB" id="A0AB74BD39"/>
<evidence type="ECO:0000256" key="1">
    <source>
        <dbReference type="ARBA" id="ARBA00008950"/>
    </source>
</evidence>
<feature type="domain" description="Calcineurin-like phosphoesterase" evidence="3">
    <location>
        <begin position="40"/>
        <end position="178"/>
    </location>
</feature>
<dbReference type="Gene3D" id="3.60.21.10">
    <property type="match status" value="1"/>
</dbReference>
<gene>
    <name evidence="4" type="ORF">ALP42_04769</name>
</gene>
<name>A0AB74BD39_PSESS</name>
<dbReference type="NCBIfam" id="TIGR00040">
    <property type="entry name" value="yfcE"/>
    <property type="match status" value="1"/>
</dbReference>
<keyword evidence="2" id="KW-0479">Metal-binding</keyword>
<dbReference type="SUPFAM" id="SSF56300">
    <property type="entry name" value="Metallo-dependent phosphatases"/>
    <property type="match status" value="1"/>
</dbReference>
<accession>A0AB74BD39</accession>
<reference evidence="4 5" key="1">
    <citation type="submission" date="2018-08" db="EMBL/GenBank/DDBJ databases">
        <title>Recombination of ecologically and evolutionarily significant loci maintains genetic cohesion in the Pseudomonas syringae species complex.</title>
        <authorList>
            <person name="Dillon M."/>
            <person name="Thakur S."/>
            <person name="Almeida R.N.D."/>
            <person name="Weir B.S."/>
            <person name="Guttman D.S."/>
        </authorList>
    </citation>
    <scope>NUCLEOTIDE SEQUENCE [LARGE SCALE GENOMIC DNA]</scope>
    <source>
        <strain evidence="4 5">ICMP 13786</strain>
    </source>
</reference>
<dbReference type="EMBL" id="RBTN01000263">
    <property type="protein sequence ID" value="RMT71452.1"/>
    <property type="molecule type" value="Genomic_DNA"/>
</dbReference>
<comment type="cofactor">
    <cofactor evidence="2">
        <name>a divalent metal cation</name>
        <dbReference type="ChEBI" id="CHEBI:60240"/>
    </cofactor>
</comment>
<dbReference type="Pfam" id="PF12850">
    <property type="entry name" value="Metallophos_2"/>
    <property type="match status" value="1"/>
</dbReference>
<comment type="similarity">
    <text evidence="1 2">Belongs to the metallophosphoesterase superfamily. YfcE family.</text>
</comment>
<dbReference type="GO" id="GO:0046872">
    <property type="term" value="F:metal ion binding"/>
    <property type="evidence" value="ECO:0007669"/>
    <property type="project" value="UniProtKB-KW"/>
</dbReference>
<evidence type="ECO:0000313" key="4">
    <source>
        <dbReference type="EMBL" id="RMT71452.1"/>
    </source>
</evidence>
<dbReference type="GO" id="GO:0016787">
    <property type="term" value="F:hydrolase activity"/>
    <property type="evidence" value="ECO:0007669"/>
    <property type="project" value="UniProtKB-UniRule"/>
</dbReference>
<dbReference type="EC" id="3.1.4.-" evidence="2"/>
<comment type="caution">
    <text evidence="4">The sequence shown here is derived from an EMBL/GenBank/DDBJ whole genome shotgun (WGS) entry which is preliminary data.</text>
</comment>
<evidence type="ECO:0000256" key="2">
    <source>
        <dbReference type="RuleBase" id="RU362039"/>
    </source>
</evidence>
<dbReference type="InterPro" id="IPR000979">
    <property type="entry name" value="Phosphodiesterase_MJ0936/Vps29"/>
</dbReference>
<proteinExistence type="inferred from homology"/>
<evidence type="ECO:0000313" key="5">
    <source>
        <dbReference type="Proteomes" id="UP000268636"/>
    </source>
</evidence>
<dbReference type="InterPro" id="IPR041802">
    <property type="entry name" value="MPP_YfcE"/>
</dbReference>
<dbReference type="CDD" id="cd00841">
    <property type="entry name" value="MPP_YfcE"/>
    <property type="match status" value="1"/>
</dbReference>
<protein>
    <recommendedName>
        <fullName evidence="2">Phosphoesterase</fullName>
        <ecNumber evidence="2">3.1.4.-</ecNumber>
    </recommendedName>
</protein>
<dbReference type="InterPro" id="IPR024654">
    <property type="entry name" value="Calcineurin-like_PHP_lpxH"/>
</dbReference>
<organism evidence="4 5">
    <name type="scientific">Pseudomonas savastanoi pv. nerii</name>
    <dbReference type="NCBI Taxonomy" id="360921"/>
    <lineage>
        <taxon>Bacteria</taxon>
        <taxon>Pseudomonadati</taxon>
        <taxon>Pseudomonadota</taxon>
        <taxon>Gammaproteobacteria</taxon>
        <taxon>Pseudomonadales</taxon>
        <taxon>Pseudomonadaceae</taxon>
        <taxon>Pseudomonas</taxon>
    </lineage>
</organism>
<dbReference type="PANTHER" id="PTHR11124">
    <property type="entry name" value="VACUOLAR SORTING PROTEIN VPS29"/>
    <property type="match status" value="1"/>
</dbReference>
<sequence length="191" mass="20883">MEVATRGYFLSVARHSPPSTIRTQRVTLPPYPAPDPRPLMKVGVISDTHGLLRPEAITALEGCEAILHAGDIGSQDIVEQLGAIAPLHIVRGNNDQDAEWAKNIADHLRFDIEGWQTLLVHDIADVPALLDDSVKMVVTGHSHKPLIDWRGDTLYLNPGSAGRRRFKLPVTLALLEVGADSMEPTLVQLVD</sequence>
<dbReference type="Proteomes" id="UP000268636">
    <property type="component" value="Unassembled WGS sequence"/>
</dbReference>